<protein>
    <recommendedName>
        <fullName evidence="7">60S ribosomal protein L13</fullName>
    </recommendedName>
</protein>
<keyword evidence="4" id="KW-1133">Transmembrane helix</keyword>
<sequence length="169" mass="19565">MQENKLTKSYKYAPINGKRKCHQRPRWGCGNYVRILFQRRVILLSAGLQMIYFAAFTTQMRNPPLTYYPVSQTLRYRLVRGTGRNSAVIPKKLAPTIGISIDHRRKNHSLEGLQLQGPYLPIAREKPIVELVKLKSSKAYDKLCVERMNTRHIGAKLKKVVEAEKEEKK</sequence>
<dbReference type="AlphaFoldDB" id="A0A5N5F7X0"/>
<reference evidence="6" key="2">
    <citation type="submission" date="2019-10" db="EMBL/GenBank/DDBJ databases">
        <title>A de novo genome assembly of a pear dwarfing rootstock.</title>
        <authorList>
            <person name="Wang F."/>
            <person name="Wang J."/>
            <person name="Li S."/>
            <person name="Zhang Y."/>
            <person name="Fang M."/>
            <person name="Ma L."/>
            <person name="Zhao Y."/>
            <person name="Jiang S."/>
        </authorList>
    </citation>
    <scope>NUCLEOTIDE SEQUENCE [LARGE SCALE GENOMIC DNA]</scope>
</reference>
<dbReference type="Proteomes" id="UP000327157">
    <property type="component" value="Chromosome 1"/>
</dbReference>
<name>A0A5N5F7X0_9ROSA</name>
<dbReference type="Gene3D" id="1.20.5.110">
    <property type="match status" value="1"/>
</dbReference>
<evidence type="ECO:0008006" key="7">
    <source>
        <dbReference type="Google" id="ProtNLM"/>
    </source>
</evidence>
<evidence type="ECO:0000256" key="1">
    <source>
        <dbReference type="ARBA" id="ARBA00005640"/>
    </source>
</evidence>
<keyword evidence="6" id="KW-1185">Reference proteome</keyword>
<proteinExistence type="inferred from homology"/>
<dbReference type="GO" id="GO:0003735">
    <property type="term" value="F:structural constituent of ribosome"/>
    <property type="evidence" value="ECO:0007669"/>
    <property type="project" value="InterPro"/>
</dbReference>
<comment type="caution">
    <text evidence="5">The sequence shown here is derived from an EMBL/GenBank/DDBJ whole genome shotgun (WGS) entry which is preliminary data.</text>
</comment>
<accession>A0A5N5F7X0</accession>
<evidence type="ECO:0000313" key="6">
    <source>
        <dbReference type="Proteomes" id="UP000327157"/>
    </source>
</evidence>
<evidence type="ECO:0000256" key="4">
    <source>
        <dbReference type="SAM" id="Phobius"/>
    </source>
</evidence>
<dbReference type="GO" id="GO:0006412">
    <property type="term" value="P:translation"/>
    <property type="evidence" value="ECO:0007669"/>
    <property type="project" value="InterPro"/>
</dbReference>
<comment type="similarity">
    <text evidence="1">Belongs to the eukaryotic ribosomal protein eL13 family.</text>
</comment>
<dbReference type="GO" id="GO:0003723">
    <property type="term" value="F:RNA binding"/>
    <property type="evidence" value="ECO:0007669"/>
    <property type="project" value="TreeGrafter"/>
</dbReference>
<reference evidence="5 6" key="3">
    <citation type="submission" date="2019-11" db="EMBL/GenBank/DDBJ databases">
        <title>A de novo genome assembly of a pear dwarfing rootstock.</title>
        <authorList>
            <person name="Wang F."/>
            <person name="Wang J."/>
            <person name="Li S."/>
            <person name="Zhang Y."/>
            <person name="Fang M."/>
            <person name="Ma L."/>
            <person name="Zhao Y."/>
            <person name="Jiang S."/>
        </authorList>
    </citation>
    <scope>NUCLEOTIDE SEQUENCE [LARGE SCALE GENOMIC DNA]</scope>
    <source>
        <strain evidence="5">S2</strain>
        <tissue evidence="5">Leaf</tissue>
    </source>
</reference>
<evidence type="ECO:0000256" key="3">
    <source>
        <dbReference type="ARBA" id="ARBA00023274"/>
    </source>
</evidence>
<dbReference type="EMBL" id="SMOL01000768">
    <property type="protein sequence ID" value="KAB2597190.1"/>
    <property type="molecule type" value="Genomic_DNA"/>
</dbReference>
<keyword evidence="2" id="KW-0689">Ribosomal protein</keyword>
<gene>
    <name evidence="5" type="ORF">D8674_000110</name>
</gene>
<evidence type="ECO:0000313" key="5">
    <source>
        <dbReference type="EMBL" id="KAB2597190.1"/>
    </source>
</evidence>
<dbReference type="GO" id="GO:0022625">
    <property type="term" value="C:cytosolic large ribosomal subunit"/>
    <property type="evidence" value="ECO:0007669"/>
    <property type="project" value="TreeGrafter"/>
</dbReference>
<dbReference type="OrthoDB" id="10264538at2759"/>
<dbReference type="Pfam" id="PF01294">
    <property type="entry name" value="Ribosomal_L13e"/>
    <property type="match status" value="1"/>
</dbReference>
<dbReference type="PANTHER" id="PTHR11722">
    <property type="entry name" value="60S RIBOSOMAL PROTEIN L13"/>
    <property type="match status" value="1"/>
</dbReference>
<feature type="transmembrane region" description="Helical" evidence="4">
    <location>
        <begin position="41"/>
        <end position="60"/>
    </location>
</feature>
<evidence type="ECO:0000256" key="2">
    <source>
        <dbReference type="ARBA" id="ARBA00022980"/>
    </source>
</evidence>
<keyword evidence="4" id="KW-0812">Transmembrane</keyword>
<dbReference type="PANTHER" id="PTHR11722:SF0">
    <property type="entry name" value="LARGE RIBOSOMAL SUBUNIT PROTEIN EL13"/>
    <property type="match status" value="1"/>
</dbReference>
<dbReference type="InterPro" id="IPR001380">
    <property type="entry name" value="Ribosomal_eL13"/>
</dbReference>
<keyword evidence="4" id="KW-0472">Membrane</keyword>
<organism evidence="5 6">
    <name type="scientific">Pyrus ussuriensis x Pyrus communis</name>
    <dbReference type="NCBI Taxonomy" id="2448454"/>
    <lineage>
        <taxon>Eukaryota</taxon>
        <taxon>Viridiplantae</taxon>
        <taxon>Streptophyta</taxon>
        <taxon>Embryophyta</taxon>
        <taxon>Tracheophyta</taxon>
        <taxon>Spermatophyta</taxon>
        <taxon>Magnoliopsida</taxon>
        <taxon>eudicotyledons</taxon>
        <taxon>Gunneridae</taxon>
        <taxon>Pentapetalae</taxon>
        <taxon>rosids</taxon>
        <taxon>fabids</taxon>
        <taxon>Rosales</taxon>
        <taxon>Rosaceae</taxon>
        <taxon>Amygdaloideae</taxon>
        <taxon>Maleae</taxon>
        <taxon>Pyrus</taxon>
    </lineage>
</organism>
<keyword evidence="3" id="KW-0687">Ribonucleoprotein</keyword>
<reference evidence="5 6" key="1">
    <citation type="submission" date="2019-09" db="EMBL/GenBank/DDBJ databases">
        <authorList>
            <person name="Ou C."/>
        </authorList>
    </citation>
    <scope>NUCLEOTIDE SEQUENCE [LARGE SCALE GENOMIC DNA]</scope>
    <source>
        <strain evidence="5">S2</strain>
        <tissue evidence="5">Leaf</tissue>
    </source>
</reference>